<evidence type="ECO:0000313" key="1">
    <source>
        <dbReference type="EMBL" id="GAJ00725.1"/>
    </source>
</evidence>
<proteinExistence type="predicted"/>
<comment type="caution">
    <text evidence="1">The sequence shown here is derived from an EMBL/GenBank/DDBJ whole genome shotgun (WGS) entry which is preliminary data.</text>
</comment>
<name>X1V737_9ZZZZ</name>
<accession>X1V737</accession>
<dbReference type="EMBL" id="BARW01022572">
    <property type="protein sequence ID" value="GAJ00725.1"/>
    <property type="molecule type" value="Genomic_DNA"/>
</dbReference>
<protein>
    <submittedName>
        <fullName evidence="1">Uncharacterized protein</fullName>
    </submittedName>
</protein>
<sequence>MPGYVHLDFTTWSSKAELVGDVAAVLEPELVKQFPGVSLERPGYVFRDGLGSSYRSFIISDDDRKWWSILWTGDRVQADNLLDVAIDVWQSRLRQVAEDIGS</sequence>
<gene>
    <name evidence="1" type="ORF">S12H4_37629</name>
</gene>
<organism evidence="1">
    <name type="scientific">marine sediment metagenome</name>
    <dbReference type="NCBI Taxonomy" id="412755"/>
    <lineage>
        <taxon>unclassified sequences</taxon>
        <taxon>metagenomes</taxon>
        <taxon>ecological metagenomes</taxon>
    </lineage>
</organism>
<dbReference type="AlphaFoldDB" id="X1V737"/>
<reference evidence="1" key="1">
    <citation type="journal article" date="2014" name="Front. Microbiol.">
        <title>High frequency of phylogenetically diverse reductive dehalogenase-homologous genes in deep subseafloor sedimentary metagenomes.</title>
        <authorList>
            <person name="Kawai M."/>
            <person name="Futagami T."/>
            <person name="Toyoda A."/>
            <person name="Takaki Y."/>
            <person name="Nishi S."/>
            <person name="Hori S."/>
            <person name="Arai W."/>
            <person name="Tsubouchi T."/>
            <person name="Morono Y."/>
            <person name="Uchiyama I."/>
            <person name="Ito T."/>
            <person name="Fujiyama A."/>
            <person name="Inagaki F."/>
            <person name="Takami H."/>
        </authorList>
    </citation>
    <scope>NUCLEOTIDE SEQUENCE</scope>
    <source>
        <strain evidence="1">Expedition CK06-06</strain>
    </source>
</reference>